<evidence type="ECO:0000313" key="2">
    <source>
        <dbReference type="Proteomes" id="UP000824120"/>
    </source>
</evidence>
<protein>
    <submittedName>
        <fullName evidence="1">Uncharacterized protein</fullName>
    </submittedName>
</protein>
<accession>A0A9J5Z607</accession>
<gene>
    <name evidence="1" type="ORF">H5410_027946</name>
</gene>
<reference evidence="1 2" key="1">
    <citation type="submission" date="2020-09" db="EMBL/GenBank/DDBJ databases">
        <title>De no assembly of potato wild relative species, Solanum commersonii.</title>
        <authorList>
            <person name="Cho K."/>
        </authorList>
    </citation>
    <scope>NUCLEOTIDE SEQUENCE [LARGE SCALE GENOMIC DNA]</scope>
    <source>
        <strain evidence="1">LZ3.2</strain>
        <tissue evidence="1">Leaf</tissue>
    </source>
</reference>
<organism evidence="1 2">
    <name type="scientific">Solanum commersonii</name>
    <name type="common">Commerson's wild potato</name>
    <name type="synonym">Commerson's nightshade</name>
    <dbReference type="NCBI Taxonomy" id="4109"/>
    <lineage>
        <taxon>Eukaryota</taxon>
        <taxon>Viridiplantae</taxon>
        <taxon>Streptophyta</taxon>
        <taxon>Embryophyta</taxon>
        <taxon>Tracheophyta</taxon>
        <taxon>Spermatophyta</taxon>
        <taxon>Magnoliopsida</taxon>
        <taxon>eudicotyledons</taxon>
        <taxon>Gunneridae</taxon>
        <taxon>Pentapetalae</taxon>
        <taxon>asterids</taxon>
        <taxon>lamiids</taxon>
        <taxon>Solanales</taxon>
        <taxon>Solanaceae</taxon>
        <taxon>Solanoideae</taxon>
        <taxon>Solaneae</taxon>
        <taxon>Solanum</taxon>
    </lineage>
</organism>
<dbReference type="AlphaFoldDB" id="A0A9J5Z607"/>
<comment type="caution">
    <text evidence="1">The sequence shown here is derived from an EMBL/GenBank/DDBJ whole genome shotgun (WGS) entry which is preliminary data.</text>
</comment>
<name>A0A9J5Z607_SOLCO</name>
<dbReference type="EMBL" id="JACXVP010000005">
    <property type="protein sequence ID" value="KAG5606454.1"/>
    <property type="molecule type" value="Genomic_DNA"/>
</dbReference>
<proteinExistence type="predicted"/>
<evidence type="ECO:0000313" key="1">
    <source>
        <dbReference type="EMBL" id="KAG5606454.1"/>
    </source>
</evidence>
<dbReference type="Proteomes" id="UP000824120">
    <property type="component" value="Chromosome 5"/>
</dbReference>
<keyword evidence="2" id="KW-1185">Reference proteome</keyword>
<sequence length="88" mass="10544">MLIIPFFKLYEYIIHYLTLDMAKSLENGIKVCFDMWYVRRMNLRMTQEIAKIGDLYPAPKFDLDNSWQMKKNINSDEIVVGILMIPFF</sequence>
<dbReference type="PANTHER" id="PTHR36264">
    <property type="entry name" value="SET DOMAIN-CONTAINING PROTEIN"/>
    <property type="match status" value="1"/>
</dbReference>
<dbReference type="PANTHER" id="PTHR36264:SF4">
    <property type="entry name" value="TF-B3 DOMAIN-CONTAINING PROTEIN"/>
    <property type="match status" value="1"/>
</dbReference>